<dbReference type="EMBL" id="AZEQ01000003">
    <property type="protein sequence ID" value="KRL26650.1"/>
    <property type="molecule type" value="Genomic_DNA"/>
</dbReference>
<gene>
    <name evidence="4" type="ORF">FC47_GL001314</name>
</gene>
<dbReference type="Gene3D" id="3.40.570.10">
    <property type="entry name" value="Extracellular Endonuclease, subunit A"/>
    <property type="match status" value="1"/>
</dbReference>
<reference evidence="4 5" key="1">
    <citation type="journal article" date="2015" name="Genome Announc.">
        <title>Expanding the biotechnology potential of lactobacilli through comparative genomics of 213 strains and associated genera.</title>
        <authorList>
            <person name="Sun Z."/>
            <person name="Harris H.M."/>
            <person name="McCann A."/>
            <person name="Guo C."/>
            <person name="Argimon S."/>
            <person name="Zhang W."/>
            <person name="Yang X."/>
            <person name="Jeffery I.B."/>
            <person name="Cooney J.C."/>
            <person name="Kagawa T.F."/>
            <person name="Liu W."/>
            <person name="Song Y."/>
            <person name="Salvetti E."/>
            <person name="Wrobel A."/>
            <person name="Rasinkangas P."/>
            <person name="Parkhill J."/>
            <person name="Rea M.C."/>
            <person name="O'Sullivan O."/>
            <person name="Ritari J."/>
            <person name="Douillard F.P."/>
            <person name="Paul Ross R."/>
            <person name="Yang R."/>
            <person name="Briner A.E."/>
            <person name="Felis G.E."/>
            <person name="de Vos W.M."/>
            <person name="Barrangou R."/>
            <person name="Klaenhammer T.R."/>
            <person name="Caufield P.W."/>
            <person name="Cui Y."/>
            <person name="Zhang H."/>
            <person name="O'Toole P.W."/>
        </authorList>
    </citation>
    <scope>NUCLEOTIDE SEQUENCE [LARGE SCALE GENOMIC DNA]</scope>
    <source>
        <strain evidence="4 5">DSM 13345</strain>
    </source>
</reference>
<dbReference type="GO" id="GO:0003676">
    <property type="term" value="F:nucleic acid binding"/>
    <property type="evidence" value="ECO:0007669"/>
    <property type="project" value="InterPro"/>
</dbReference>
<dbReference type="InterPro" id="IPR001604">
    <property type="entry name" value="Endo_G_ENPP1-like_dom"/>
</dbReference>
<dbReference type="InterPro" id="IPR044929">
    <property type="entry name" value="DNA/RNA_non-sp_Endonuclease_sf"/>
</dbReference>
<sequence length="326" mass="36111">MKQKMLKLLLMPLLALGIGIQTPSMPTGSHTVQSTVVKAAKKHQSQRVKKQAAASSSQSDEQLAQLNYQGTQTISVNNGQPDFTSEDLDTSHGAWQQYGNLDRLNRATQANALLNRSLMPKAKREPLNVTPTGWHNKKIKGGYLYNRSHLIGYQLTGQNNNWKNLITGTRSLNDPEMVRYEDEVADYLRTHPNDYVRYQVTPIFRGDELLARGVHMQAQSVNTQAIKFNVYIFNVQDGVTLNYADGTSTVDNSAQNVSSTPAVSKTANSQAPSQGNNDQTTVYVTPNGTKYHLNRNCRALARSKTVDSMTQGQAIADGYTLCGFER</sequence>
<feature type="signal peptide" evidence="2">
    <location>
        <begin position="1"/>
        <end position="17"/>
    </location>
</feature>
<dbReference type="Pfam" id="PF13930">
    <property type="entry name" value="Endonuclea_NS_2"/>
    <property type="match status" value="1"/>
</dbReference>
<dbReference type="GO" id="GO:0016787">
    <property type="term" value="F:hydrolase activity"/>
    <property type="evidence" value="ECO:0007669"/>
    <property type="project" value="InterPro"/>
</dbReference>
<dbReference type="InterPro" id="IPR044927">
    <property type="entry name" value="Endonuclea_NS_2"/>
</dbReference>
<keyword evidence="2" id="KW-0732">Signal</keyword>
<organism evidence="4 5">
    <name type="scientific">Limosilactobacillus mucosae DSM 13345</name>
    <dbReference type="NCBI Taxonomy" id="1423771"/>
    <lineage>
        <taxon>Bacteria</taxon>
        <taxon>Bacillati</taxon>
        <taxon>Bacillota</taxon>
        <taxon>Bacilli</taxon>
        <taxon>Lactobacillales</taxon>
        <taxon>Lactobacillaceae</taxon>
        <taxon>Limosilactobacillus</taxon>
    </lineage>
</organism>
<feature type="domain" description="DNA/RNA non-specific endonuclease/pyrophosphatase/phosphodiesterase" evidence="3">
    <location>
        <begin position="97"/>
        <end position="250"/>
    </location>
</feature>
<dbReference type="Proteomes" id="UP000050901">
    <property type="component" value="Unassembled WGS sequence"/>
</dbReference>
<dbReference type="PATRIC" id="fig|1423771.3.peg.1326"/>
<evidence type="ECO:0000259" key="3">
    <source>
        <dbReference type="SMART" id="SM00892"/>
    </source>
</evidence>
<dbReference type="AlphaFoldDB" id="A0A0R1PAL2"/>
<feature type="chain" id="PRO_5039207148" evidence="2">
    <location>
        <begin position="18"/>
        <end position="326"/>
    </location>
</feature>
<dbReference type="GO" id="GO:0046872">
    <property type="term" value="F:metal ion binding"/>
    <property type="evidence" value="ECO:0007669"/>
    <property type="project" value="InterPro"/>
</dbReference>
<protein>
    <submittedName>
        <fullName evidence="4">DNA-entry nuclease</fullName>
    </submittedName>
</protein>
<name>A0A0R1PAL2_LIMMU</name>
<evidence type="ECO:0000256" key="1">
    <source>
        <dbReference type="SAM" id="MobiDB-lite"/>
    </source>
</evidence>
<evidence type="ECO:0000313" key="4">
    <source>
        <dbReference type="EMBL" id="KRL26650.1"/>
    </source>
</evidence>
<accession>A0A0R1PAL2</accession>
<feature type="region of interest" description="Disordered" evidence="1">
    <location>
        <begin position="252"/>
        <end position="280"/>
    </location>
</feature>
<proteinExistence type="predicted"/>
<evidence type="ECO:0000256" key="2">
    <source>
        <dbReference type="SAM" id="SignalP"/>
    </source>
</evidence>
<evidence type="ECO:0000313" key="5">
    <source>
        <dbReference type="Proteomes" id="UP000050901"/>
    </source>
</evidence>
<dbReference type="SMART" id="SM00892">
    <property type="entry name" value="Endonuclease_NS"/>
    <property type="match status" value="1"/>
</dbReference>
<comment type="caution">
    <text evidence="4">The sequence shown here is derived from an EMBL/GenBank/DDBJ whole genome shotgun (WGS) entry which is preliminary data.</text>
</comment>